<evidence type="ECO:0008006" key="9">
    <source>
        <dbReference type="Google" id="ProtNLM"/>
    </source>
</evidence>
<gene>
    <name evidence="7" type="ORF">VE01_09739</name>
</gene>
<dbReference type="InterPro" id="IPR003689">
    <property type="entry name" value="ZIP"/>
</dbReference>
<dbReference type="RefSeq" id="XP_018125838.1">
    <property type="nucleotide sequence ID" value="XM_018279150.2"/>
</dbReference>
<dbReference type="AlphaFoldDB" id="A0A1B8G8F1"/>
<dbReference type="Proteomes" id="UP000091956">
    <property type="component" value="Unassembled WGS sequence"/>
</dbReference>
<evidence type="ECO:0000256" key="3">
    <source>
        <dbReference type="ARBA" id="ARBA00022989"/>
    </source>
</evidence>
<evidence type="ECO:0000256" key="5">
    <source>
        <dbReference type="SAM" id="Phobius"/>
    </source>
</evidence>
<dbReference type="GeneID" id="28843125"/>
<keyword evidence="4 5" id="KW-0472">Membrane</keyword>
<protein>
    <recommendedName>
        <fullName evidence="9">High-affinity Zn(2+) transporter zrt1</fullName>
    </recommendedName>
</protein>
<keyword evidence="2 5" id="KW-0812">Transmembrane</keyword>
<dbReference type="OrthoDB" id="448280at2759"/>
<feature type="signal peptide" evidence="6">
    <location>
        <begin position="1"/>
        <end position="22"/>
    </location>
</feature>
<reference evidence="7 8" key="1">
    <citation type="submission" date="2016-03" db="EMBL/GenBank/DDBJ databases">
        <title>Comparative genomics of Pseudogymnoascus destructans, the fungus causing white-nose syndrome of bats.</title>
        <authorList>
            <person name="Palmer J.M."/>
            <person name="Drees K.P."/>
            <person name="Foster J.T."/>
            <person name="Lindner D.L."/>
        </authorList>
    </citation>
    <scope>NUCLEOTIDE SEQUENCE [LARGE SCALE GENOMIC DNA]</scope>
    <source>
        <strain evidence="7 8">UAMH 10579</strain>
    </source>
</reference>
<evidence type="ECO:0000256" key="4">
    <source>
        <dbReference type="ARBA" id="ARBA00023136"/>
    </source>
</evidence>
<dbReference type="EMBL" id="KV460274">
    <property type="protein sequence ID" value="OBT92105.1"/>
    <property type="molecule type" value="Genomic_DNA"/>
</dbReference>
<feature type="transmembrane region" description="Helical" evidence="5">
    <location>
        <begin position="192"/>
        <end position="212"/>
    </location>
</feature>
<comment type="subcellular location">
    <subcellularLocation>
        <location evidence="1">Membrane</location>
        <topology evidence="1">Multi-pass membrane protein</topology>
    </subcellularLocation>
</comment>
<dbReference type="STRING" id="342668.A0A1B8G8F1"/>
<evidence type="ECO:0000256" key="2">
    <source>
        <dbReference type="ARBA" id="ARBA00022692"/>
    </source>
</evidence>
<feature type="transmembrane region" description="Helical" evidence="5">
    <location>
        <begin position="496"/>
        <end position="517"/>
    </location>
</feature>
<dbReference type="PROSITE" id="PS51257">
    <property type="entry name" value="PROKAR_LIPOPROTEIN"/>
    <property type="match status" value="1"/>
</dbReference>
<dbReference type="Pfam" id="PF02535">
    <property type="entry name" value="Zip"/>
    <property type="match status" value="1"/>
</dbReference>
<reference evidence="8" key="2">
    <citation type="journal article" date="2018" name="Nat. Commun.">
        <title>Extreme sensitivity to ultraviolet light in the fungal pathogen causing white-nose syndrome of bats.</title>
        <authorList>
            <person name="Palmer J.M."/>
            <person name="Drees K.P."/>
            <person name="Foster J.T."/>
            <person name="Lindner D.L."/>
        </authorList>
    </citation>
    <scope>NUCLEOTIDE SEQUENCE [LARGE SCALE GENOMIC DNA]</scope>
    <source>
        <strain evidence="8">UAMH 10579</strain>
    </source>
</reference>
<name>A0A1B8G8F1_9PEZI</name>
<organism evidence="7 8">
    <name type="scientific">Pseudogymnoascus verrucosus</name>
    <dbReference type="NCBI Taxonomy" id="342668"/>
    <lineage>
        <taxon>Eukaryota</taxon>
        <taxon>Fungi</taxon>
        <taxon>Dikarya</taxon>
        <taxon>Ascomycota</taxon>
        <taxon>Pezizomycotina</taxon>
        <taxon>Leotiomycetes</taxon>
        <taxon>Thelebolales</taxon>
        <taxon>Thelebolaceae</taxon>
        <taxon>Pseudogymnoascus</taxon>
    </lineage>
</organism>
<feature type="transmembrane region" description="Helical" evidence="5">
    <location>
        <begin position="364"/>
        <end position="392"/>
    </location>
</feature>
<feature type="transmembrane region" description="Helical" evidence="5">
    <location>
        <begin position="266"/>
        <end position="285"/>
    </location>
</feature>
<feature type="transmembrane region" description="Helical" evidence="5">
    <location>
        <begin position="461"/>
        <end position="484"/>
    </location>
</feature>
<feature type="chain" id="PRO_5008608316" description="High-affinity Zn(2+) transporter zrt1" evidence="6">
    <location>
        <begin position="23"/>
        <end position="521"/>
    </location>
</feature>
<keyword evidence="3 5" id="KW-1133">Transmembrane helix</keyword>
<dbReference type="PANTHER" id="PTHR11040">
    <property type="entry name" value="ZINC/IRON TRANSPORTER"/>
    <property type="match status" value="1"/>
</dbReference>
<dbReference type="GO" id="GO:0005886">
    <property type="term" value="C:plasma membrane"/>
    <property type="evidence" value="ECO:0007669"/>
    <property type="project" value="TreeGrafter"/>
</dbReference>
<accession>A0A1B8G8F1</accession>
<dbReference type="PANTHER" id="PTHR11040:SF44">
    <property type="entry name" value="PROTEIN ZNTC-RELATED"/>
    <property type="match status" value="1"/>
</dbReference>
<proteinExistence type="predicted"/>
<feature type="transmembrane region" description="Helical" evidence="5">
    <location>
        <begin position="428"/>
        <end position="449"/>
    </location>
</feature>
<evidence type="ECO:0000313" key="7">
    <source>
        <dbReference type="EMBL" id="OBT92105.1"/>
    </source>
</evidence>
<dbReference type="GO" id="GO:0005385">
    <property type="term" value="F:zinc ion transmembrane transporter activity"/>
    <property type="evidence" value="ECO:0007669"/>
    <property type="project" value="TreeGrafter"/>
</dbReference>
<evidence type="ECO:0000256" key="1">
    <source>
        <dbReference type="ARBA" id="ARBA00004141"/>
    </source>
</evidence>
<evidence type="ECO:0000256" key="6">
    <source>
        <dbReference type="SAM" id="SignalP"/>
    </source>
</evidence>
<evidence type="ECO:0000313" key="8">
    <source>
        <dbReference type="Proteomes" id="UP000091956"/>
    </source>
</evidence>
<keyword evidence="8" id="KW-1185">Reference proteome</keyword>
<keyword evidence="6" id="KW-0732">Signal</keyword>
<sequence length="521" mass="54772">MFSKPLTIAAVVLQCLALPAIAQVTLTGCHLHDGVEHCFLPNGEETEIGRPTSSLVSASPTAPTSVAATTTAAAQTTAITGCHSHETTQFCIKGNGEEVQVMATQTGNTPLPTAYNGCHSHGAEMFCIAPDGAEVEVVAAGAEGEHTDEHAGESAAGASGESCHFHAGVEHCVGGSAEATCERKDRDYNIKLRIGLIFPMLFASALAVYAPLIMKKMLKMNGSGIVFTIIKQFGTGVIIATGFVHLLTHAELMFANECLGKLKYEATTTAIAMAGAFIAFLIEYLGHRLASWRRRTITSQALSASTPKEEAGAAQAGEIIKGHPSHSDSDSPGLAALSHHYNTEPCSEVNPNDTMTVLVLEAGIIFHSILLGITLIVAGDSVFITLFIVILFHQMFEGLALGARIAALDPTPSDGENTVSAWRKTKNWAMPLTFAVITPIGMAIGIGVLHKFNGNNPSTIIALGTLDALSAGILIWVGLVSMWAHDWLFGELKDAPLVRTVVAGVSLVCGLVLMGVLGKWA</sequence>
<feature type="transmembrane region" description="Helical" evidence="5">
    <location>
        <begin position="224"/>
        <end position="246"/>
    </location>
</feature>